<dbReference type="PROSITE" id="PS52050">
    <property type="entry name" value="WYL"/>
    <property type="match status" value="1"/>
</dbReference>
<evidence type="ECO:0000256" key="1">
    <source>
        <dbReference type="SAM" id="MobiDB-lite"/>
    </source>
</evidence>
<keyword evidence="4" id="KW-1185">Reference proteome</keyword>
<dbReference type="PANTHER" id="PTHR34580">
    <property type="match status" value="1"/>
</dbReference>
<dbReference type="InterPro" id="IPR026881">
    <property type="entry name" value="WYL_dom"/>
</dbReference>
<evidence type="ECO:0000313" key="3">
    <source>
        <dbReference type="EMBL" id="NHZ82350.1"/>
    </source>
</evidence>
<accession>A0ABX0NA89</accession>
<dbReference type="InterPro" id="IPR051534">
    <property type="entry name" value="CBASS_pafABC_assoc_protein"/>
</dbReference>
<comment type="caution">
    <text evidence="3">The sequence shown here is derived from an EMBL/GenBank/DDBJ whole genome shotgun (WGS) entry which is preliminary data.</text>
</comment>
<dbReference type="Proteomes" id="UP000621455">
    <property type="component" value="Unassembled WGS sequence"/>
</dbReference>
<dbReference type="EMBL" id="WHJG01000031">
    <property type="protein sequence ID" value="NHZ82350.1"/>
    <property type="molecule type" value="Genomic_DNA"/>
</dbReference>
<gene>
    <name evidence="3" type="ORF">F2P44_24155</name>
</gene>
<evidence type="ECO:0000259" key="2">
    <source>
        <dbReference type="Pfam" id="PF13280"/>
    </source>
</evidence>
<evidence type="ECO:0000313" key="4">
    <source>
        <dbReference type="Proteomes" id="UP000621455"/>
    </source>
</evidence>
<reference evidence="3 4" key="1">
    <citation type="submission" date="2019-10" db="EMBL/GenBank/DDBJ databases">
        <title>Taxonomy of Antarctic Massilia spp.: description of Massilia rubra sp. nov., Massilia aquatica sp. nov., Massilia mucilaginosa sp. nov., Massilia frigida sp. nov. isolated from streams, lakes and regoliths.</title>
        <authorList>
            <person name="Holochova P."/>
            <person name="Sedlacek I."/>
            <person name="Kralova S."/>
            <person name="Maslanova I."/>
            <person name="Busse H.-J."/>
            <person name="Stankova E."/>
            <person name="Vrbovska V."/>
            <person name="Kovarovic V."/>
            <person name="Bartak M."/>
            <person name="Svec P."/>
            <person name="Pantucek R."/>
        </authorList>
    </citation>
    <scope>NUCLEOTIDE SEQUENCE [LARGE SCALE GENOMIC DNA]</scope>
    <source>
        <strain evidence="3 4">CCM 8695</strain>
    </source>
</reference>
<name>A0ABX0NA89_9BURK</name>
<dbReference type="PANTHER" id="PTHR34580:SF3">
    <property type="entry name" value="PROTEIN PAFB"/>
    <property type="match status" value="1"/>
</dbReference>
<sequence>MRTVRGYIVALESLCIPMLADRGRDGGYRLMKGFKLPPMMFSNDEALALGLLAARNLGLAETASAGAGALAKLERVMPEHLRQRMRAIGEVVTLNMKRANAAGDPEILVALGVAAQGPQQRVRLRYRVPNQVQTEREVNPYGLAFWESNWYAVGYCHLRQDRRSFRLDRIETLSVLPASFGRPVGFDALAYLTEALAALPCAMTFSSHSVLEAVSDGVVLHSQVDDLGWMARELARRKRAPPPGLGRARGALLARLAHLASRHGGTATGLAARAGREWTPRGLSASGLRRQRAPQRAASPNKRVSSWPNFSSRSGWVGLITPCSCKTAISLTGPVRLLPTISTWPALTSTILTRGSLSTAGLRCSASEKIASDSTQTPLLTRRQLPLSSVMILRKSLTRGSSAPGSRMKGDV</sequence>
<protein>
    <submittedName>
        <fullName evidence="3">WYL domain-containing protein</fullName>
    </submittedName>
</protein>
<proteinExistence type="predicted"/>
<dbReference type="Pfam" id="PF13280">
    <property type="entry name" value="WYL"/>
    <property type="match status" value="1"/>
</dbReference>
<organism evidence="3 4">
    <name type="scientific">Massilia frigida</name>
    <dbReference type="NCBI Taxonomy" id="2609281"/>
    <lineage>
        <taxon>Bacteria</taxon>
        <taxon>Pseudomonadati</taxon>
        <taxon>Pseudomonadota</taxon>
        <taxon>Betaproteobacteria</taxon>
        <taxon>Burkholderiales</taxon>
        <taxon>Oxalobacteraceae</taxon>
        <taxon>Telluria group</taxon>
        <taxon>Massilia</taxon>
    </lineage>
</organism>
<feature type="region of interest" description="Disordered" evidence="1">
    <location>
        <begin position="283"/>
        <end position="306"/>
    </location>
</feature>
<feature type="domain" description="WYL" evidence="2">
    <location>
        <begin position="119"/>
        <end position="174"/>
    </location>
</feature>